<comment type="similarity">
    <text evidence="1">Belongs to the flavin monoamine oxidase family.</text>
</comment>
<dbReference type="InterPro" id="IPR050703">
    <property type="entry name" value="Flavin_MAO"/>
</dbReference>
<dbReference type="Proteomes" id="UP000192266">
    <property type="component" value="Unassembled WGS sequence"/>
</dbReference>
<dbReference type="Pfam" id="PF01593">
    <property type="entry name" value="Amino_oxidase"/>
    <property type="match status" value="2"/>
</dbReference>
<feature type="domain" description="Amine oxidase" evidence="2">
    <location>
        <begin position="104"/>
        <end position="359"/>
    </location>
</feature>
<evidence type="ECO:0000313" key="3">
    <source>
        <dbReference type="EMBL" id="SMC00307.1"/>
    </source>
</evidence>
<proteinExistence type="inferred from homology"/>
<dbReference type="Gene3D" id="3.50.50.60">
    <property type="entry name" value="FAD/NAD(P)-binding domain"/>
    <property type="match status" value="2"/>
</dbReference>
<dbReference type="InterPro" id="IPR002937">
    <property type="entry name" value="Amino_oxidase"/>
</dbReference>
<dbReference type="AlphaFoldDB" id="A0A1W1W3V8"/>
<evidence type="ECO:0000259" key="2">
    <source>
        <dbReference type="Pfam" id="PF01593"/>
    </source>
</evidence>
<dbReference type="SUPFAM" id="SSF51905">
    <property type="entry name" value="FAD/NAD(P)-binding domain"/>
    <property type="match status" value="1"/>
</dbReference>
<protein>
    <submittedName>
        <fullName evidence="3">Amine oxidase</fullName>
    </submittedName>
</protein>
<sequence length="373" mass="40346">MPSVLIIGAGLAGLMAAYTLQMAGVPVRVLEARDRVGGRTWAVPALSGSPEAELIDLGATWGWAHHPELMHLLPELGIRPFEQHSAGTTIYETPQGIYRLAQASGSTGYLRFAGGAAVLCRTLTQRLPANCLQLSTHVTAIRQLPDGQGVEVRAVQGDSTCTYIASAVVVALPPRLIAHSIQFEPALPTLLHQTLRTVPTWMSHAMKSVVVYEQPFWRAHSWSGFAVSQVGPLLEIHDASPENAQLGALFGFFATPHPLRTASLMERKAAVLAQLTRLFGPQAAHPLAYHELDWAQEPFTSVPGDEQLPLQVPLQGPELLRQPIWQGTLLWAGAETSLGEWGRLNGAIESGRWAAKQVLQQLKEAAAPVPKTK</sequence>
<dbReference type="PANTHER" id="PTHR43563:SF1">
    <property type="entry name" value="AMINE OXIDASE [FLAVIN-CONTAINING] B"/>
    <property type="match status" value="1"/>
</dbReference>
<dbReference type="SUPFAM" id="SSF54373">
    <property type="entry name" value="FAD-linked reductases, C-terminal domain"/>
    <property type="match status" value="1"/>
</dbReference>
<evidence type="ECO:0000256" key="1">
    <source>
        <dbReference type="ARBA" id="ARBA00005995"/>
    </source>
</evidence>
<dbReference type="STRING" id="645990.SAMN00120144_1921"/>
<organism evidence="3 4">
    <name type="scientific">Hymenobacter roseosalivarius DSM 11622</name>
    <dbReference type="NCBI Taxonomy" id="645990"/>
    <lineage>
        <taxon>Bacteria</taxon>
        <taxon>Pseudomonadati</taxon>
        <taxon>Bacteroidota</taxon>
        <taxon>Cytophagia</taxon>
        <taxon>Cytophagales</taxon>
        <taxon>Hymenobacteraceae</taxon>
        <taxon>Hymenobacter</taxon>
    </lineage>
</organism>
<dbReference type="OrthoDB" id="56323at2"/>
<dbReference type="PANTHER" id="PTHR43563">
    <property type="entry name" value="AMINE OXIDASE"/>
    <property type="match status" value="1"/>
</dbReference>
<accession>A0A1W1W3V8</accession>
<dbReference type="GO" id="GO:0016491">
    <property type="term" value="F:oxidoreductase activity"/>
    <property type="evidence" value="ECO:0007669"/>
    <property type="project" value="InterPro"/>
</dbReference>
<gene>
    <name evidence="3" type="ORF">SAMN00120144_1921</name>
</gene>
<evidence type="ECO:0000313" key="4">
    <source>
        <dbReference type="Proteomes" id="UP000192266"/>
    </source>
</evidence>
<dbReference type="EMBL" id="FWWW01000100">
    <property type="protein sequence ID" value="SMC00307.1"/>
    <property type="molecule type" value="Genomic_DNA"/>
</dbReference>
<feature type="domain" description="Amine oxidase" evidence="2">
    <location>
        <begin position="11"/>
        <end position="89"/>
    </location>
</feature>
<dbReference type="InterPro" id="IPR036188">
    <property type="entry name" value="FAD/NAD-bd_sf"/>
</dbReference>
<name>A0A1W1W3V8_9BACT</name>
<reference evidence="3 4" key="1">
    <citation type="submission" date="2017-04" db="EMBL/GenBank/DDBJ databases">
        <authorList>
            <person name="Afonso C.L."/>
            <person name="Miller P.J."/>
            <person name="Scott M.A."/>
            <person name="Spackman E."/>
            <person name="Goraichik I."/>
            <person name="Dimitrov K.M."/>
            <person name="Suarez D.L."/>
            <person name="Swayne D.E."/>
        </authorList>
    </citation>
    <scope>NUCLEOTIDE SEQUENCE [LARGE SCALE GENOMIC DNA]</scope>
    <source>
        <strain evidence="3 4">DSM 11622</strain>
    </source>
</reference>
<dbReference type="RefSeq" id="WP_159452109.1">
    <property type="nucleotide sequence ID" value="NZ_FWWW01000100.1"/>
</dbReference>
<keyword evidence="4" id="KW-1185">Reference proteome</keyword>